<name>C9LQE6_9FIRM</name>
<reference evidence="1" key="1">
    <citation type="submission" date="2009-09" db="EMBL/GenBank/DDBJ databases">
        <authorList>
            <person name="Weinstock G."/>
            <person name="Sodergren E."/>
            <person name="Clifton S."/>
            <person name="Fulton L."/>
            <person name="Fulton B."/>
            <person name="Courtney L."/>
            <person name="Fronick C."/>
            <person name="Harrison M."/>
            <person name="Strong C."/>
            <person name="Farmer C."/>
            <person name="Delahaunty K."/>
            <person name="Markovic C."/>
            <person name="Hall O."/>
            <person name="Minx P."/>
            <person name="Tomlinson C."/>
            <person name="Mitreva M."/>
            <person name="Nelson J."/>
            <person name="Hou S."/>
            <person name="Wollam A."/>
            <person name="Pepin K.H."/>
            <person name="Johnson M."/>
            <person name="Bhonagiri V."/>
            <person name="Nash W.E."/>
            <person name="Warren W."/>
            <person name="Chinwalla A."/>
            <person name="Mardis E.R."/>
            <person name="Wilson R.K."/>
        </authorList>
    </citation>
    <scope>NUCLEOTIDE SEQUENCE [LARGE SCALE GENOMIC DNA]</scope>
    <source>
        <strain evidence="1">DSM 15470</strain>
    </source>
</reference>
<dbReference type="EMBL" id="ACIM02000001">
    <property type="protein sequence ID" value="EEW97782.1"/>
    <property type="molecule type" value="Genomic_DNA"/>
</dbReference>
<protein>
    <submittedName>
        <fullName evidence="1">Uncharacterized protein</fullName>
    </submittedName>
</protein>
<gene>
    <name evidence="1" type="ORF">GCWU000321_01778</name>
</gene>
<evidence type="ECO:0000313" key="1">
    <source>
        <dbReference type="EMBL" id="EEW97782.1"/>
    </source>
</evidence>
<dbReference type="AlphaFoldDB" id="C9LQE6"/>
<proteinExistence type="predicted"/>
<dbReference type="Proteomes" id="UP000004736">
    <property type="component" value="Unassembled WGS sequence"/>
</dbReference>
<evidence type="ECO:0000313" key="2">
    <source>
        <dbReference type="Proteomes" id="UP000004736"/>
    </source>
</evidence>
<accession>C9LQE6</accession>
<keyword evidence="2" id="KW-1185">Reference proteome</keyword>
<comment type="caution">
    <text evidence="1">The sequence shown here is derived from an EMBL/GenBank/DDBJ whole genome shotgun (WGS) entry which is preliminary data.</text>
</comment>
<sequence length="39" mass="4301">MEKTALILFTIIMNSEVSGKCPYSDLCQAPESDQAVGYF</sequence>
<dbReference type="STRING" id="592028.GCWU000321_01778"/>
<dbReference type="HOGENOM" id="CLU_3308626_0_0_9"/>
<organism evidence="1 2">
    <name type="scientific">Dialister invisus DSM 15470</name>
    <dbReference type="NCBI Taxonomy" id="592028"/>
    <lineage>
        <taxon>Bacteria</taxon>
        <taxon>Bacillati</taxon>
        <taxon>Bacillota</taxon>
        <taxon>Negativicutes</taxon>
        <taxon>Veillonellales</taxon>
        <taxon>Veillonellaceae</taxon>
        <taxon>Dialister</taxon>
    </lineage>
</organism>